<dbReference type="OrthoDB" id="5294535at2"/>
<evidence type="ECO:0000313" key="1">
    <source>
        <dbReference type="EMBL" id="ASD63123.1"/>
    </source>
</evidence>
<dbReference type="Pfam" id="PF19795">
    <property type="entry name" value="DUF6279"/>
    <property type="match status" value="1"/>
</dbReference>
<dbReference type="PIRSF" id="PIRSF028200">
    <property type="entry name" value="UCP028200"/>
    <property type="match status" value="1"/>
</dbReference>
<gene>
    <name evidence="1" type="ORF">B9G79_05840</name>
</gene>
<evidence type="ECO:0000313" key="2">
    <source>
        <dbReference type="Proteomes" id="UP000197003"/>
    </source>
</evidence>
<organism evidence="1 2">
    <name type="scientific">Bdellovibrio bacteriovorus</name>
    <dbReference type="NCBI Taxonomy" id="959"/>
    <lineage>
        <taxon>Bacteria</taxon>
        <taxon>Pseudomonadati</taxon>
        <taxon>Bdellovibrionota</taxon>
        <taxon>Bdellovibrionia</taxon>
        <taxon>Bdellovibrionales</taxon>
        <taxon>Pseudobdellovibrionaceae</taxon>
        <taxon>Bdellovibrio</taxon>
    </lineage>
</organism>
<proteinExistence type="predicted"/>
<dbReference type="RefSeq" id="WP_088564702.1">
    <property type="nucleotide sequence ID" value="NZ_CP020946.1"/>
</dbReference>
<protein>
    <submittedName>
        <fullName evidence="1">Uncharacterized protein</fullName>
    </submittedName>
</protein>
<sequence length="276" mass="32192">MKNLILGLILLLCTGCGQLDMMVRWADITATSRADRYFDLTSEQKSELKENIQNDITKMRKEMFPEVAKTFRSLEPEIKKSQINPDLVAKNFLEIQSYFKKGTNYFKDSALKTAGTLTKAQFEHFARKVREDITETKEDNEIPEKSLKTAYKRYRRSFEFWIGGISVKQQDEIEKFLKANPYPWELQNKSREHTLKLFLAASQNPAALQKFVADYFIDYESSRLPEFTEALNKHKAAFQTFLTEQFWKGLSSSQKNVLRDNLISRAEDLDKIAQRP</sequence>
<dbReference type="InterPro" id="IPR016875">
    <property type="entry name" value="UCP028200"/>
</dbReference>
<dbReference type="Proteomes" id="UP000197003">
    <property type="component" value="Chromosome"/>
</dbReference>
<dbReference type="AlphaFoldDB" id="A0A1Z3N6M4"/>
<name>A0A1Z3N6M4_BDEBC</name>
<dbReference type="EMBL" id="CP020946">
    <property type="protein sequence ID" value="ASD63123.1"/>
    <property type="molecule type" value="Genomic_DNA"/>
</dbReference>
<reference evidence="1 2" key="1">
    <citation type="submission" date="2017-04" db="EMBL/GenBank/DDBJ databases">
        <title>Whole genome sequence of Bdellovibrio bacteriovorus strain SSB218315.</title>
        <authorList>
            <person name="Oyedara O."/>
            <person name="Rodriguez-Perez M.A."/>
        </authorList>
    </citation>
    <scope>NUCLEOTIDE SEQUENCE [LARGE SCALE GENOMIC DNA]</scope>
    <source>
        <strain evidence="1 2">SSB218315</strain>
    </source>
</reference>
<accession>A0A1Z3N6M4</accession>